<dbReference type="PANTHER" id="PTHR44042">
    <property type="entry name" value="DUPLICATED HOMEODOMAIN-LIKE SUPERFAMILY PROTEIN-RELATED"/>
    <property type="match status" value="1"/>
</dbReference>
<accession>A0A1V9ZSX9</accession>
<dbReference type="EMBL" id="JNBS01001670">
    <property type="protein sequence ID" value="OQS01128.1"/>
    <property type="molecule type" value="Genomic_DNA"/>
</dbReference>
<reference evidence="4 5" key="1">
    <citation type="journal article" date="2014" name="Genome Biol. Evol.">
        <title>The secreted proteins of Achlya hypogyna and Thraustotheca clavata identify the ancestral oomycete secretome and reveal gene acquisitions by horizontal gene transfer.</title>
        <authorList>
            <person name="Misner I."/>
            <person name="Blouin N."/>
            <person name="Leonard G."/>
            <person name="Richards T.A."/>
            <person name="Lane C.E."/>
        </authorList>
    </citation>
    <scope>NUCLEOTIDE SEQUENCE [LARGE SCALE GENOMIC DNA]</scope>
    <source>
        <strain evidence="4 5">ATCC 34112</strain>
    </source>
</reference>
<dbReference type="OrthoDB" id="118550at2759"/>
<dbReference type="Gene3D" id="1.10.10.60">
    <property type="entry name" value="Homeodomain-like"/>
    <property type="match status" value="2"/>
</dbReference>
<keyword evidence="5" id="KW-1185">Reference proteome</keyword>
<protein>
    <recommendedName>
        <fullName evidence="3">HTH myb-type domain-containing protein</fullName>
    </recommendedName>
</protein>
<name>A0A1V9ZSX9_9STRA</name>
<feature type="region of interest" description="Disordered" evidence="2">
    <location>
        <begin position="1"/>
        <end position="47"/>
    </location>
</feature>
<feature type="compositionally biased region" description="Basic and acidic residues" evidence="2">
    <location>
        <begin position="29"/>
        <end position="43"/>
    </location>
</feature>
<dbReference type="STRING" id="74557.A0A1V9ZSX9"/>
<feature type="domain" description="HTH myb-type" evidence="3">
    <location>
        <begin position="238"/>
        <end position="293"/>
    </location>
</feature>
<dbReference type="InterPro" id="IPR009057">
    <property type="entry name" value="Homeodomain-like_sf"/>
</dbReference>
<dbReference type="SUPFAM" id="SSF46689">
    <property type="entry name" value="Homeodomain-like"/>
    <property type="match status" value="2"/>
</dbReference>
<keyword evidence="1" id="KW-0175">Coiled coil</keyword>
<dbReference type="Proteomes" id="UP000243217">
    <property type="component" value="Unassembled WGS sequence"/>
</dbReference>
<feature type="domain" description="HTH myb-type" evidence="3">
    <location>
        <begin position="52"/>
        <end position="101"/>
    </location>
</feature>
<feature type="compositionally biased region" description="Low complexity" evidence="2">
    <location>
        <begin position="1"/>
        <end position="28"/>
    </location>
</feature>
<dbReference type="SMART" id="SM00717">
    <property type="entry name" value="SANT"/>
    <property type="match status" value="2"/>
</dbReference>
<proteinExistence type="predicted"/>
<organism evidence="4 5">
    <name type="scientific">Thraustotheca clavata</name>
    <dbReference type="NCBI Taxonomy" id="74557"/>
    <lineage>
        <taxon>Eukaryota</taxon>
        <taxon>Sar</taxon>
        <taxon>Stramenopiles</taxon>
        <taxon>Oomycota</taxon>
        <taxon>Saprolegniomycetes</taxon>
        <taxon>Saprolegniales</taxon>
        <taxon>Achlyaceae</taxon>
        <taxon>Thraustotheca</taxon>
    </lineage>
</organism>
<evidence type="ECO:0000256" key="2">
    <source>
        <dbReference type="SAM" id="MobiDB-lite"/>
    </source>
</evidence>
<dbReference type="PANTHER" id="PTHR44042:SF67">
    <property type="entry name" value="MYB-LIKE PROTEIN I"/>
    <property type="match status" value="1"/>
</dbReference>
<dbReference type="Pfam" id="PF00249">
    <property type="entry name" value="Myb_DNA-binding"/>
    <property type="match status" value="2"/>
</dbReference>
<evidence type="ECO:0000313" key="5">
    <source>
        <dbReference type="Proteomes" id="UP000243217"/>
    </source>
</evidence>
<dbReference type="PROSITE" id="PS51294">
    <property type="entry name" value="HTH_MYB"/>
    <property type="match status" value="2"/>
</dbReference>
<dbReference type="InterPro" id="IPR017930">
    <property type="entry name" value="Myb_dom"/>
</dbReference>
<gene>
    <name evidence="4" type="ORF">THRCLA_21637</name>
</gene>
<dbReference type="AlphaFoldDB" id="A0A1V9ZSX9"/>
<comment type="caution">
    <text evidence="4">The sequence shown here is derived from an EMBL/GenBank/DDBJ whole genome shotgun (WGS) entry which is preliminary data.</text>
</comment>
<dbReference type="CDD" id="cd00167">
    <property type="entry name" value="SANT"/>
    <property type="match status" value="2"/>
</dbReference>
<sequence>MSSATSSSHDSTSSDQGQPSSVSSSSNKVKSESSPEESVKSEAKCPPSMCYGPWSADEHERFLLGLQLYPEGPWKAVADVVKTRSAKQAQTHMQKCKEKIVRQQRRQDEAIREAINDTHDENIRAAALSATHSRMLLQRSKHAENLRIQTLEPIPFDTPTPFSIVASAMSDDDIPTISWTEAVDYFWMLLTSSEEVYDEWANNSTCCYATTSPDTDDDMMDERPQVFQRQPRPSNTNKNTIAYGPWSPEEHERFLLGIQLYPEGPWKDVADVIKTRNAKQAQTHMQKCKEKILRQRRRRDEALRDVMVDARSDAIRLVAQSATSAPILLQRSKHADNLRLPALEPNPLDATPLEAVTSALLVNENQKITWTEAVDYFWSLVSVRDDSNVK</sequence>
<evidence type="ECO:0000256" key="1">
    <source>
        <dbReference type="SAM" id="Coils"/>
    </source>
</evidence>
<dbReference type="InterPro" id="IPR001005">
    <property type="entry name" value="SANT/Myb"/>
</dbReference>
<evidence type="ECO:0000259" key="3">
    <source>
        <dbReference type="PROSITE" id="PS51294"/>
    </source>
</evidence>
<feature type="coiled-coil region" evidence="1">
    <location>
        <begin position="86"/>
        <end position="113"/>
    </location>
</feature>
<evidence type="ECO:0000313" key="4">
    <source>
        <dbReference type="EMBL" id="OQS01128.1"/>
    </source>
</evidence>